<keyword evidence="2 10" id="KW-0547">Nucleotide-binding</keyword>
<dbReference type="CDD" id="cd01383">
    <property type="entry name" value="MYSc_Myo8"/>
    <property type="match status" value="1"/>
</dbReference>
<keyword evidence="8 10" id="KW-0009">Actin-binding</keyword>
<evidence type="ECO:0000313" key="16">
    <source>
        <dbReference type="Proteomes" id="UP000663760"/>
    </source>
</evidence>
<dbReference type="Gene3D" id="1.20.5.190">
    <property type="match status" value="2"/>
</dbReference>
<dbReference type="GO" id="GO:0005737">
    <property type="term" value="C:cytoplasm"/>
    <property type="evidence" value="ECO:0007669"/>
    <property type="project" value="TreeGrafter"/>
</dbReference>
<dbReference type="EMBL" id="LR746270">
    <property type="protein sequence ID" value="CAA7399105.1"/>
    <property type="molecule type" value="Genomic_DNA"/>
</dbReference>
<dbReference type="Gene3D" id="1.20.120.720">
    <property type="entry name" value="Myosin VI head, motor domain, U50 subdomain"/>
    <property type="match status" value="1"/>
</dbReference>
<dbReference type="Pfam" id="PF00612">
    <property type="entry name" value="IQ"/>
    <property type="match status" value="3"/>
</dbReference>
<accession>A0A7I8KQ78</accession>
<keyword evidence="7 10" id="KW-0505">Motor protein</keyword>
<dbReference type="GO" id="GO:0016020">
    <property type="term" value="C:membrane"/>
    <property type="evidence" value="ECO:0007669"/>
    <property type="project" value="TreeGrafter"/>
</dbReference>
<feature type="domain" description="Myosin N-terminal SH3-like" evidence="14">
    <location>
        <begin position="116"/>
        <end position="165"/>
    </location>
</feature>
<dbReference type="OrthoDB" id="6108017at2759"/>
<feature type="region of interest" description="Disordered" evidence="12">
    <location>
        <begin position="1025"/>
        <end position="1051"/>
    </location>
</feature>
<dbReference type="Proteomes" id="UP000663760">
    <property type="component" value="Chromosome 7"/>
</dbReference>
<evidence type="ECO:0000259" key="14">
    <source>
        <dbReference type="PROSITE" id="PS51844"/>
    </source>
</evidence>
<dbReference type="GO" id="GO:0005516">
    <property type="term" value="F:calmodulin binding"/>
    <property type="evidence" value="ECO:0007669"/>
    <property type="project" value="UniProtKB-KW"/>
</dbReference>
<keyword evidence="5 11" id="KW-0175">Coiled coil</keyword>
<dbReference type="Gene3D" id="6.20.240.20">
    <property type="match status" value="1"/>
</dbReference>
<dbReference type="PROSITE" id="PS50096">
    <property type="entry name" value="IQ"/>
    <property type="match status" value="3"/>
</dbReference>
<keyword evidence="16" id="KW-1185">Reference proteome</keyword>
<dbReference type="PRINTS" id="PR00193">
    <property type="entry name" value="MYOSINHEAVY"/>
</dbReference>
<dbReference type="Pfam" id="PF25369">
    <property type="entry name" value="SH3_VIII-1_N"/>
    <property type="match status" value="1"/>
</dbReference>
<dbReference type="Gene3D" id="1.20.58.530">
    <property type="match status" value="1"/>
</dbReference>
<evidence type="ECO:0000256" key="3">
    <source>
        <dbReference type="ARBA" id="ARBA00022840"/>
    </source>
</evidence>
<dbReference type="GO" id="GO:0030048">
    <property type="term" value="P:actin filament-based movement"/>
    <property type="evidence" value="ECO:0007669"/>
    <property type="project" value="UniProtKB-ARBA"/>
</dbReference>
<evidence type="ECO:0000256" key="6">
    <source>
        <dbReference type="ARBA" id="ARBA00023123"/>
    </source>
</evidence>
<dbReference type="FunFam" id="1.10.10.820:FF:000001">
    <property type="entry name" value="Myosin heavy chain"/>
    <property type="match status" value="1"/>
</dbReference>
<name>A0A7I8KQ78_SPIIN</name>
<feature type="compositionally biased region" description="Basic and acidic residues" evidence="12">
    <location>
        <begin position="36"/>
        <end position="49"/>
    </location>
</feature>
<keyword evidence="1" id="KW-0677">Repeat</keyword>
<evidence type="ECO:0000256" key="10">
    <source>
        <dbReference type="PROSITE-ProRule" id="PRU00782"/>
    </source>
</evidence>
<feature type="coiled-coil region" evidence="11">
    <location>
        <begin position="958"/>
        <end position="1006"/>
    </location>
</feature>
<dbReference type="InterPro" id="IPR036022">
    <property type="entry name" value="MYSc_Myo8"/>
</dbReference>
<comment type="similarity">
    <text evidence="9">Belongs to the TRAFAC class myosin-kinesin ATPase superfamily. Myosin family. Plant myosin class VIII subfamily.</text>
</comment>
<dbReference type="SMART" id="SM00242">
    <property type="entry name" value="MYSc"/>
    <property type="match status" value="1"/>
</dbReference>
<dbReference type="PANTHER" id="PTHR13140:SF780">
    <property type="entry name" value="MYOSIN-1"/>
    <property type="match status" value="1"/>
</dbReference>
<evidence type="ECO:0000259" key="13">
    <source>
        <dbReference type="PROSITE" id="PS51456"/>
    </source>
</evidence>
<evidence type="ECO:0000256" key="4">
    <source>
        <dbReference type="ARBA" id="ARBA00022860"/>
    </source>
</evidence>
<evidence type="ECO:0000256" key="9">
    <source>
        <dbReference type="ARBA" id="ARBA00060862"/>
    </source>
</evidence>
<evidence type="ECO:0000256" key="11">
    <source>
        <dbReference type="SAM" id="Coils"/>
    </source>
</evidence>
<dbReference type="InterPro" id="IPR057535">
    <property type="entry name" value="MYO1-3_N_SH3"/>
</dbReference>
<evidence type="ECO:0000256" key="1">
    <source>
        <dbReference type="ARBA" id="ARBA00022737"/>
    </source>
</evidence>
<dbReference type="GO" id="GO:0051015">
    <property type="term" value="F:actin filament binding"/>
    <property type="evidence" value="ECO:0007669"/>
    <property type="project" value="TreeGrafter"/>
</dbReference>
<sequence length="1154" mass="130174">MASVEVAFLETPPKTTEKPASQGRVPPSLRAMRSVPNKENDSQRIDPFERAVFTENDVNRHDEDEDSPYGGETESVQDDNIPKDEPSPDSVSSRLSANPAYYTDSIWSDTKSSAVKKKLQVWCQLSNGEWVLGKLLSSSGGESLISLLEDKVLHVSTEDLLPANPEILDGVDDLMQLSYLNEPSVLYNLQYRYSQDMIYTKAGPILVAINPFKDVHLYGNEYIEGYRCKSLDSPHVYAIADTAIREMMRDEVNQSIIISGESGAGKTETAKITMQYLAALGGGSGIEHEILQTNPILEAFGNAKTARNDNSSRFGKLIEIHFNVAGKISGAKIQTFLLEKSRVVQCADGERSYHIFYQLCSGAPIALKEKLNLKAAREYNYLQQSDCFSVSGTNDAERFHLLLEALDVVHISKEDQDNVFAMLASVLWLGNVNFVIIDNEDHVDVMQDEALSTVASLIGCGLEELKLALCIRRMKVGTDDIVQKLTLSQAIDSRDALAKSLYASLFDWLVERINKSLEVGKCRTGRSISILDIYGFEFFDKNSFEQFCINYANERLQQHFNRHLFKLEQEEYIQDGIDWTRVDFEDNQACLNLFEKKPLGLLSLLDEESTFPNGTDLTFADKLKEHLNSNSCFRAERGKAFGVNHYAGEVLYDASGFLEKNRDLLHMDSILLLASSTCQLPQIFASKMLSQPDKPGCHPHRSSGADSQRLSVAMKFKGQLFQLMKRLESTTPHFIRCIKPNNMQLPGAYEQTLVVQQLRCCGVLEVVRISRSGFPTRLSHQKFARRYGFLLRQSVASQTPLSVSIAILHQFNILPEMYQVGYTKLFFRTGQIGVLEDTRNRVLHGILSFQSCFRGYRARSRLKDLRKRATTLQSFIRGEQARRRCSVLAAEHRAAIVIQRELRSWLARRRFLELRGAAVAVQSVIRGRLVRGRPGPSTPPPPRTSPPLGEVVVATSALTELQRRVTRAEAGLREKEEENEVLNQRLRQYESRWSEYEQKMRSMEEVWQMQMKSLQSSLSIAKRSLAVDDASRRRSDSSPEQSLDGGGSGERAALSRVLSKDMGVGLSVIGRLAEELEQRAQVFADDAKLLVEVKSGQVDVDLNPDREFRRLKLTFDSWKKDFGLRLRETKAILQKLGSEETPSSDKSKKKWWGR</sequence>
<feature type="binding site" evidence="10">
    <location>
        <begin position="260"/>
        <end position="267"/>
    </location>
    <ligand>
        <name>ATP</name>
        <dbReference type="ChEBI" id="CHEBI:30616"/>
    </ligand>
</feature>
<dbReference type="GO" id="GO:0016459">
    <property type="term" value="C:myosin complex"/>
    <property type="evidence" value="ECO:0007669"/>
    <property type="project" value="UniProtKB-KW"/>
</dbReference>
<dbReference type="InterPro" id="IPR001609">
    <property type="entry name" value="Myosin_head_motor_dom-like"/>
</dbReference>
<keyword evidence="6 10" id="KW-0518">Myosin</keyword>
<dbReference type="FunFam" id="1.20.58.530:FF:000013">
    <property type="entry name" value="Unconventional myosin-XIX"/>
    <property type="match status" value="1"/>
</dbReference>
<evidence type="ECO:0000256" key="7">
    <source>
        <dbReference type="ARBA" id="ARBA00023175"/>
    </source>
</evidence>
<dbReference type="PROSITE" id="PS51456">
    <property type="entry name" value="MYOSIN_MOTOR"/>
    <property type="match status" value="1"/>
</dbReference>
<dbReference type="InterPro" id="IPR004009">
    <property type="entry name" value="SH3_Myosin"/>
</dbReference>
<dbReference type="PROSITE" id="PS51844">
    <property type="entry name" value="SH3_LIKE"/>
    <property type="match status" value="1"/>
</dbReference>
<organism evidence="15 16">
    <name type="scientific">Spirodela intermedia</name>
    <name type="common">Intermediate duckweed</name>
    <dbReference type="NCBI Taxonomy" id="51605"/>
    <lineage>
        <taxon>Eukaryota</taxon>
        <taxon>Viridiplantae</taxon>
        <taxon>Streptophyta</taxon>
        <taxon>Embryophyta</taxon>
        <taxon>Tracheophyta</taxon>
        <taxon>Spermatophyta</taxon>
        <taxon>Magnoliopsida</taxon>
        <taxon>Liliopsida</taxon>
        <taxon>Araceae</taxon>
        <taxon>Lemnoideae</taxon>
        <taxon>Spirodela</taxon>
    </lineage>
</organism>
<gene>
    <name evidence="15" type="ORF">SI8410_07009775</name>
</gene>
<dbReference type="InterPro" id="IPR027417">
    <property type="entry name" value="P-loop_NTPase"/>
</dbReference>
<dbReference type="GO" id="GO:0000146">
    <property type="term" value="F:microfilament motor activity"/>
    <property type="evidence" value="ECO:0007669"/>
    <property type="project" value="TreeGrafter"/>
</dbReference>
<evidence type="ECO:0000256" key="12">
    <source>
        <dbReference type="SAM" id="MobiDB-lite"/>
    </source>
</evidence>
<feature type="region of interest" description="Disordered" evidence="12">
    <location>
        <begin position="1135"/>
        <end position="1154"/>
    </location>
</feature>
<dbReference type="AlphaFoldDB" id="A0A7I8KQ78"/>
<dbReference type="PANTHER" id="PTHR13140">
    <property type="entry name" value="MYOSIN"/>
    <property type="match status" value="1"/>
</dbReference>
<dbReference type="Pfam" id="PF00063">
    <property type="entry name" value="Myosin_head"/>
    <property type="match status" value="1"/>
</dbReference>
<keyword evidence="3 10" id="KW-0067">ATP-binding</keyword>
<feature type="domain" description="Myosin motor" evidence="13">
    <location>
        <begin position="169"/>
        <end position="840"/>
    </location>
</feature>
<feature type="region of interest" description="Disordered" evidence="12">
    <location>
        <begin position="1"/>
        <end position="95"/>
    </location>
</feature>
<feature type="region of interest" description="Actin-binding" evidence="10">
    <location>
        <begin position="720"/>
        <end position="742"/>
    </location>
</feature>
<evidence type="ECO:0000256" key="8">
    <source>
        <dbReference type="ARBA" id="ARBA00023203"/>
    </source>
</evidence>
<dbReference type="GO" id="GO:0007015">
    <property type="term" value="P:actin filament organization"/>
    <property type="evidence" value="ECO:0007669"/>
    <property type="project" value="TreeGrafter"/>
</dbReference>
<dbReference type="Gene3D" id="1.10.10.820">
    <property type="match status" value="1"/>
</dbReference>
<feature type="compositionally biased region" description="Basic and acidic residues" evidence="12">
    <location>
        <begin position="1025"/>
        <end position="1037"/>
    </location>
</feature>
<dbReference type="GO" id="GO:0005524">
    <property type="term" value="F:ATP binding"/>
    <property type="evidence" value="ECO:0007669"/>
    <property type="project" value="UniProtKB-UniRule"/>
</dbReference>
<evidence type="ECO:0000256" key="5">
    <source>
        <dbReference type="ARBA" id="ARBA00023054"/>
    </source>
</evidence>
<dbReference type="SUPFAM" id="SSF52540">
    <property type="entry name" value="P-loop containing nucleoside triphosphate hydrolases"/>
    <property type="match status" value="2"/>
</dbReference>
<dbReference type="Gene3D" id="3.40.850.10">
    <property type="entry name" value="Kinesin motor domain"/>
    <property type="match status" value="1"/>
</dbReference>
<protein>
    <submittedName>
        <fullName evidence="15">Uncharacterized protein</fullName>
    </submittedName>
</protein>
<dbReference type="SMART" id="SM00015">
    <property type="entry name" value="IQ"/>
    <property type="match status" value="4"/>
</dbReference>
<keyword evidence="4" id="KW-0112">Calmodulin-binding</keyword>
<evidence type="ECO:0000256" key="2">
    <source>
        <dbReference type="ARBA" id="ARBA00022741"/>
    </source>
</evidence>
<dbReference type="InterPro" id="IPR036961">
    <property type="entry name" value="Kinesin_motor_dom_sf"/>
</dbReference>
<proteinExistence type="inferred from homology"/>
<reference evidence="15" key="1">
    <citation type="submission" date="2020-02" db="EMBL/GenBank/DDBJ databases">
        <authorList>
            <person name="Scholz U."/>
            <person name="Mascher M."/>
            <person name="Fiebig A."/>
        </authorList>
    </citation>
    <scope>NUCLEOTIDE SEQUENCE</scope>
</reference>
<evidence type="ECO:0000313" key="15">
    <source>
        <dbReference type="EMBL" id="CAA7399105.1"/>
    </source>
</evidence>
<dbReference type="InterPro" id="IPR000048">
    <property type="entry name" value="IQ_motif_EF-hand-BS"/>
</dbReference>